<keyword evidence="3" id="KW-1185">Reference proteome</keyword>
<dbReference type="SUPFAM" id="SSF81383">
    <property type="entry name" value="F-box domain"/>
    <property type="match status" value="1"/>
</dbReference>
<accession>A0A226EYL5</accession>
<dbReference type="Proteomes" id="UP000198287">
    <property type="component" value="Unassembled WGS sequence"/>
</dbReference>
<proteinExistence type="predicted"/>
<sequence length="693" mass="79618">MDNFDGELLSRTFRGVPYCFCFKCCMFAGMPRKLPSFIRQVGGKLWKPFAILSNIEGQKVTIGETFTNGEEQGEFIFWKRPMKDQLKITTGGNLPICEITCAENKYWITPLLSRGEVVAVNDVEIQDRTELKFGDYLSLGVPATPEELGKWKKSHDNFIPFPSTDNEDDLPGWAKFALDAFESTHRLVLLFQRREYDFDLFWKKELEEKRIKTSKSEGDDDLNLEHVEKTEAGFTPQLDELVVPHILSYLPFDDLKNVRFVSKVWNREALRLIRKKSYVKFDFLLGYKKLDDPTKLFRYNHEMQDNPIPCWQIAIPSIGLEDYLHEVRPDQGEKIIADFHWFLGLKTHSVTWLRLAGKIASKFDYNTQIKILGMCPTQTIQHFELNWDWSTIKASGRGYRFPSSIKFTNLETFVLSMNVGHYDVQGDGGPSHDCSSLTWLAPLISAVQGVRVLILDTSSPLLETFYNQATPFQNLDEITIQENLTPEGLKFLNKLQQPLTKMNLGRLEHWKKPQYLGFGRLLQNHSQTLTSLKITLGNCVKSNTILSLPIFPSLKKLHVDMDSMGEQYEEEKFPIDVSFDGDNDISYAKHFPSLKSLEFGYNDGGFLMRRNENANDYLFDVFLPLGHGEDGDAGFQVCKTLRHLDLPTKAISESGQLFDRLGEIARMFPNVHNPWINKTRESSENQTEQVSSD</sequence>
<evidence type="ECO:0000313" key="3">
    <source>
        <dbReference type="Proteomes" id="UP000198287"/>
    </source>
</evidence>
<dbReference type="SUPFAM" id="SSF52047">
    <property type="entry name" value="RNI-like"/>
    <property type="match status" value="1"/>
</dbReference>
<organism evidence="2 3">
    <name type="scientific">Folsomia candida</name>
    <name type="common">Springtail</name>
    <dbReference type="NCBI Taxonomy" id="158441"/>
    <lineage>
        <taxon>Eukaryota</taxon>
        <taxon>Metazoa</taxon>
        <taxon>Ecdysozoa</taxon>
        <taxon>Arthropoda</taxon>
        <taxon>Hexapoda</taxon>
        <taxon>Collembola</taxon>
        <taxon>Entomobryomorpha</taxon>
        <taxon>Isotomoidea</taxon>
        <taxon>Isotomidae</taxon>
        <taxon>Proisotominae</taxon>
        <taxon>Folsomia</taxon>
    </lineage>
</organism>
<dbReference type="InterPro" id="IPR032675">
    <property type="entry name" value="LRR_dom_sf"/>
</dbReference>
<dbReference type="CDD" id="cd09917">
    <property type="entry name" value="F-box_SF"/>
    <property type="match status" value="1"/>
</dbReference>
<feature type="domain" description="F-box" evidence="1">
    <location>
        <begin position="237"/>
        <end position="267"/>
    </location>
</feature>
<dbReference type="InterPro" id="IPR001810">
    <property type="entry name" value="F-box_dom"/>
</dbReference>
<name>A0A226EYL5_FOLCA</name>
<dbReference type="AlphaFoldDB" id="A0A226EYL5"/>
<evidence type="ECO:0000313" key="2">
    <source>
        <dbReference type="EMBL" id="OXA62695.1"/>
    </source>
</evidence>
<reference evidence="2 3" key="1">
    <citation type="submission" date="2015-12" db="EMBL/GenBank/DDBJ databases">
        <title>The genome of Folsomia candida.</title>
        <authorList>
            <person name="Faddeeva A."/>
            <person name="Derks M.F."/>
            <person name="Anvar Y."/>
            <person name="Smit S."/>
            <person name="Van Straalen N."/>
            <person name="Roelofs D."/>
        </authorList>
    </citation>
    <scope>NUCLEOTIDE SEQUENCE [LARGE SCALE GENOMIC DNA]</scope>
    <source>
        <strain evidence="2 3">VU population</strain>
        <tissue evidence="2">Whole body</tissue>
    </source>
</reference>
<dbReference type="InterPro" id="IPR036047">
    <property type="entry name" value="F-box-like_dom_sf"/>
</dbReference>
<dbReference type="Pfam" id="PF00646">
    <property type="entry name" value="F-box"/>
    <property type="match status" value="1"/>
</dbReference>
<dbReference type="EMBL" id="LNIX01000001">
    <property type="protein sequence ID" value="OXA62695.1"/>
    <property type="molecule type" value="Genomic_DNA"/>
</dbReference>
<dbReference type="CDD" id="cd00060">
    <property type="entry name" value="FHA"/>
    <property type="match status" value="1"/>
</dbReference>
<comment type="caution">
    <text evidence="2">The sequence shown here is derived from an EMBL/GenBank/DDBJ whole genome shotgun (WGS) entry which is preliminary data.</text>
</comment>
<gene>
    <name evidence="2" type="ORF">Fcan01_00746</name>
</gene>
<evidence type="ECO:0000259" key="1">
    <source>
        <dbReference type="Pfam" id="PF00646"/>
    </source>
</evidence>
<dbReference type="Gene3D" id="3.80.10.10">
    <property type="entry name" value="Ribonuclease Inhibitor"/>
    <property type="match status" value="1"/>
</dbReference>
<protein>
    <recommendedName>
        <fullName evidence="1">F-box domain-containing protein</fullName>
    </recommendedName>
</protein>